<organism evidence="1 2">
    <name type="scientific">Pistacia atlantica</name>
    <dbReference type="NCBI Taxonomy" id="434234"/>
    <lineage>
        <taxon>Eukaryota</taxon>
        <taxon>Viridiplantae</taxon>
        <taxon>Streptophyta</taxon>
        <taxon>Embryophyta</taxon>
        <taxon>Tracheophyta</taxon>
        <taxon>Spermatophyta</taxon>
        <taxon>Magnoliopsida</taxon>
        <taxon>eudicotyledons</taxon>
        <taxon>Gunneridae</taxon>
        <taxon>Pentapetalae</taxon>
        <taxon>rosids</taxon>
        <taxon>malvids</taxon>
        <taxon>Sapindales</taxon>
        <taxon>Anacardiaceae</taxon>
        <taxon>Pistacia</taxon>
    </lineage>
</organism>
<dbReference type="Proteomes" id="UP001164250">
    <property type="component" value="Chromosome 2"/>
</dbReference>
<keyword evidence="2" id="KW-1185">Reference proteome</keyword>
<proteinExistence type="predicted"/>
<sequence length="63" mass="6982">MVCLKLQKRLAARVLSSVVTGECGIILMRPITSPYLFPVSWLVKDGLIVKKPSTIHSRSTTKL</sequence>
<gene>
    <name evidence="1" type="ORF">Patl1_19586</name>
</gene>
<reference evidence="2" key="1">
    <citation type="journal article" date="2023" name="G3 (Bethesda)">
        <title>Genome assembly and association tests identify interacting loci associated with vigor, precocity, and sex in interspecific pistachio rootstocks.</title>
        <authorList>
            <person name="Palmer W."/>
            <person name="Jacygrad E."/>
            <person name="Sagayaradj S."/>
            <person name="Cavanaugh K."/>
            <person name="Han R."/>
            <person name="Bertier L."/>
            <person name="Beede B."/>
            <person name="Kafkas S."/>
            <person name="Golino D."/>
            <person name="Preece J."/>
            <person name="Michelmore R."/>
        </authorList>
    </citation>
    <scope>NUCLEOTIDE SEQUENCE [LARGE SCALE GENOMIC DNA]</scope>
</reference>
<protein>
    <submittedName>
        <fullName evidence="1">Uncharacterized protein</fullName>
    </submittedName>
</protein>
<name>A0ACC1C272_9ROSI</name>
<evidence type="ECO:0000313" key="1">
    <source>
        <dbReference type="EMBL" id="KAJ0106069.1"/>
    </source>
</evidence>
<accession>A0ACC1C272</accession>
<dbReference type="EMBL" id="CM047898">
    <property type="protein sequence ID" value="KAJ0106069.1"/>
    <property type="molecule type" value="Genomic_DNA"/>
</dbReference>
<comment type="caution">
    <text evidence="1">The sequence shown here is derived from an EMBL/GenBank/DDBJ whole genome shotgun (WGS) entry which is preliminary data.</text>
</comment>
<evidence type="ECO:0000313" key="2">
    <source>
        <dbReference type="Proteomes" id="UP001164250"/>
    </source>
</evidence>